<dbReference type="PANTHER" id="PTHR33542">
    <property type="entry name" value="SIROHYDROCHLORIN FERROCHELATASE, CHLOROPLASTIC"/>
    <property type="match status" value="1"/>
</dbReference>
<evidence type="ECO:0000313" key="4">
    <source>
        <dbReference type="Proteomes" id="UP000193484"/>
    </source>
</evidence>
<dbReference type="CDD" id="cd03416">
    <property type="entry name" value="CbiX_SirB_N"/>
    <property type="match status" value="1"/>
</dbReference>
<dbReference type="Gene3D" id="3.40.50.1400">
    <property type="match status" value="2"/>
</dbReference>
<dbReference type="PANTHER" id="PTHR33542:SF5">
    <property type="entry name" value="FERROCHELATASE CHE1"/>
    <property type="match status" value="1"/>
</dbReference>
<dbReference type="Pfam" id="PF01903">
    <property type="entry name" value="CbiX"/>
    <property type="match status" value="2"/>
</dbReference>
<dbReference type="OrthoDB" id="482456at2"/>
<comment type="caution">
    <text evidence="3">The sequence shown here is derived from an EMBL/GenBank/DDBJ whole genome shotgun (WGS) entry which is preliminary data.</text>
</comment>
<name>A0A1X1QYZ2_MYCFA</name>
<dbReference type="AlphaFoldDB" id="A0A1X1QYZ2"/>
<keyword evidence="2" id="KW-0456">Lyase</keyword>
<dbReference type="GO" id="GO:0046872">
    <property type="term" value="F:metal ion binding"/>
    <property type="evidence" value="ECO:0007669"/>
    <property type="project" value="UniProtKB-KW"/>
</dbReference>
<dbReference type="STRING" id="1793.AWC04_19000"/>
<evidence type="ECO:0000256" key="2">
    <source>
        <dbReference type="ARBA" id="ARBA00023239"/>
    </source>
</evidence>
<organism evidence="3 4">
    <name type="scientific">Mycolicibacterium fallax</name>
    <name type="common">Mycobacterium fallax</name>
    <dbReference type="NCBI Taxonomy" id="1793"/>
    <lineage>
        <taxon>Bacteria</taxon>
        <taxon>Bacillati</taxon>
        <taxon>Actinomycetota</taxon>
        <taxon>Actinomycetes</taxon>
        <taxon>Mycobacteriales</taxon>
        <taxon>Mycobacteriaceae</taxon>
        <taxon>Mycolicibacterium</taxon>
    </lineage>
</organism>
<protein>
    <submittedName>
        <fullName evidence="3">Sirohydrochlorin ferrochelatase</fullName>
    </submittedName>
</protein>
<evidence type="ECO:0000313" key="3">
    <source>
        <dbReference type="EMBL" id="ORU96671.1"/>
    </source>
</evidence>
<keyword evidence="1" id="KW-0479">Metal-binding</keyword>
<evidence type="ECO:0000256" key="1">
    <source>
        <dbReference type="ARBA" id="ARBA00022723"/>
    </source>
</evidence>
<dbReference type="SUPFAM" id="SSF53800">
    <property type="entry name" value="Chelatase"/>
    <property type="match status" value="1"/>
</dbReference>
<dbReference type="InterPro" id="IPR050963">
    <property type="entry name" value="Sirohydro_Cobaltochel/CbiX"/>
</dbReference>
<sequence length="244" mass="25324">MRPARLVRSPALVLTAHGSADPRSATVTHAVAGRIRRLRPDLDVRVAFCEQNAPNLTEVLAGLDGPAVVTPLLLADAYHARVDIPALIAASGAADVRQAPVLGADPALLAVLRQRLTDAGVSRHDAEVGVIVAAVGSSHPRANAQTALIAQAAGSGTRWAASTVAFATRPDPSLAQAAARLRAAGARRLVMVPWFLAPGRITDRVAEFADAHRIAMAEPLGAHNLVAATVLDRYEVTVGADVTV</sequence>
<dbReference type="RefSeq" id="WP_085100458.1">
    <property type="nucleotide sequence ID" value="NZ_AP022603.1"/>
</dbReference>
<dbReference type="EMBL" id="LQOJ01000073">
    <property type="protein sequence ID" value="ORU96671.1"/>
    <property type="molecule type" value="Genomic_DNA"/>
</dbReference>
<dbReference type="InterPro" id="IPR002762">
    <property type="entry name" value="CbiX-like"/>
</dbReference>
<dbReference type="GO" id="GO:0016829">
    <property type="term" value="F:lyase activity"/>
    <property type="evidence" value="ECO:0007669"/>
    <property type="project" value="UniProtKB-KW"/>
</dbReference>
<proteinExistence type="predicted"/>
<keyword evidence="4" id="KW-1185">Reference proteome</keyword>
<gene>
    <name evidence="3" type="ORF">AWC04_19000</name>
</gene>
<accession>A0A1X1QYZ2</accession>
<reference evidence="3 4" key="1">
    <citation type="submission" date="2016-01" db="EMBL/GenBank/DDBJ databases">
        <title>The new phylogeny of the genus Mycobacterium.</title>
        <authorList>
            <person name="Tarcisio F."/>
            <person name="Conor M."/>
            <person name="Antonella G."/>
            <person name="Elisabetta G."/>
            <person name="Giulia F.S."/>
            <person name="Sara T."/>
            <person name="Anna F."/>
            <person name="Clotilde B."/>
            <person name="Roberto B."/>
            <person name="Veronica D.S."/>
            <person name="Fabio R."/>
            <person name="Monica P."/>
            <person name="Olivier J."/>
            <person name="Enrico T."/>
            <person name="Nicola S."/>
        </authorList>
    </citation>
    <scope>NUCLEOTIDE SEQUENCE [LARGE SCALE GENOMIC DNA]</scope>
    <source>
        <strain evidence="3 4">DSM 44179</strain>
    </source>
</reference>
<dbReference type="Proteomes" id="UP000193484">
    <property type="component" value="Unassembled WGS sequence"/>
</dbReference>